<feature type="transmembrane region" description="Helical" evidence="6">
    <location>
        <begin position="241"/>
        <end position="265"/>
    </location>
</feature>
<evidence type="ECO:0000313" key="9">
    <source>
        <dbReference type="Proteomes" id="UP000235672"/>
    </source>
</evidence>
<keyword evidence="9" id="KW-1185">Reference proteome</keyword>
<dbReference type="PANTHER" id="PTHR48020:SF12">
    <property type="entry name" value="PROTON MYO-INOSITOL COTRANSPORTER"/>
    <property type="match status" value="1"/>
</dbReference>
<dbReference type="EMBL" id="KZ613586">
    <property type="protein sequence ID" value="PMD11966.1"/>
    <property type="molecule type" value="Genomic_DNA"/>
</dbReference>
<dbReference type="STRING" id="1745343.A0A2J6PDI0"/>
<dbReference type="Pfam" id="PF00083">
    <property type="entry name" value="Sugar_tr"/>
    <property type="match status" value="1"/>
</dbReference>
<name>A0A2J6PDI0_9HELO</name>
<feature type="chain" id="PRO_5014438249" description="Major facilitator superfamily (MFS) profile domain-containing protein" evidence="7">
    <location>
        <begin position="20"/>
        <end position="300"/>
    </location>
</feature>
<evidence type="ECO:0000256" key="5">
    <source>
        <dbReference type="ARBA" id="ARBA00023136"/>
    </source>
</evidence>
<keyword evidence="2" id="KW-0813">Transport</keyword>
<protein>
    <recommendedName>
        <fullName evidence="10">Major facilitator superfamily (MFS) profile domain-containing protein</fullName>
    </recommendedName>
</protein>
<evidence type="ECO:0000256" key="2">
    <source>
        <dbReference type="ARBA" id="ARBA00022448"/>
    </source>
</evidence>
<dbReference type="SUPFAM" id="SSF103473">
    <property type="entry name" value="MFS general substrate transporter"/>
    <property type="match status" value="1"/>
</dbReference>
<feature type="signal peptide" evidence="7">
    <location>
        <begin position="1"/>
        <end position="19"/>
    </location>
</feature>
<evidence type="ECO:0000256" key="6">
    <source>
        <dbReference type="SAM" id="Phobius"/>
    </source>
</evidence>
<dbReference type="InterPro" id="IPR050814">
    <property type="entry name" value="Myo-inositol_Transporter"/>
</dbReference>
<dbReference type="PANTHER" id="PTHR48020">
    <property type="entry name" value="PROTON MYO-INOSITOL COTRANSPORTER"/>
    <property type="match status" value="1"/>
</dbReference>
<evidence type="ECO:0000256" key="7">
    <source>
        <dbReference type="SAM" id="SignalP"/>
    </source>
</evidence>
<dbReference type="InterPro" id="IPR036259">
    <property type="entry name" value="MFS_trans_sf"/>
</dbReference>
<keyword evidence="3 6" id="KW-0812">Transmembrane</keyword>
<keyword evidence="5 6" id="KW-0472">Membrane</keyword>
<dbReference type="Gene3D" id="1.20.1250.20">
    <property type="entry name" value="MFS general substrate transporter like domains"/>
    <property type="match status" value="1"/>
</dbReference>
<comment type="subcellular location">
    <subcellularLocation>
        <location evidence="1">Membrane</location>
    </subcellularLocation>
</comment>
<keyword evidence="7" id="KW-0732">Signal</keyword>
<evidence type="ECO:0000313" key="8">
    <source>
        <dbReference type="EMBL" id="PMD11966.1"/>
    </source>
</evidence>
<proteinExistence type="predicted"/>
<dbReference type="GO" id="GO:0016020">
    <property type="term" value="C:membrane"/>
    <property type="evidence" value="ECO:0007669"/>
    <property type="project" value="UniProtKB-SubCell"/>
</dbReference>
<dbReference type="GO" id="GO:0022857">
    <property type="term" value="F:transmembrane transporter activity"/>
    <property type="evidence" value="ECO:0007669"/>
    <property type="project" value="InterPro"/>
</dbReference>
<gene>
    <name evidence="8" type="ORF">NA56DRAFT_713670</name>
</gene>
<evidence type="ECO:0000256" key="3">
    <source>
        <dbReference type="ARBA" id="ARBA00022692"/>
    </source>
</evidence>
<feature type="transmembrane region" description="Helical" evidence="6">
    <location>
        <begin position="213"/>
        <end position="235"/>
    </location>
</feature>
<evidence type="ECO:0000256" key="1">
    <source>
        <dbReference type="ARBA" id="ARBA00004370"/>
    </source>
</evidence>
<accession>A0A2J6PDI0</accession>
<feature type="transmembrane region" description="Helical" evidence="6">
    <location>
        <begin position="177"/>
        <end position="201"/>
    </location>
</feature>
<evidence type="ECO:0008006" key="10">
    <source>
        <dbReference type="Google" id="ProtNLM"/>
    </source>
</evidence>
<keyword evidence="4 6" id="KW-1133">Transmembrane helix</keyword>
<dbReference type="Proteomes" id="UP000235672">
    <property type="component" value="Unassembled WGS sequence"/>
</dbReference>
<feature type="transmembrane region" description="Helical" evidence="6">
    <location>
        <begin position="119"/>
        <end position="137"/>
    </location>
</feature>
<organism evidence="8 9">
    <name type="scientific">Hyaloscypha hepaticicola</name>
    <dbReference type="NCBI Taxonomy" id="2082293"/>
    <lineage>
        <taxon>Eukaryota</taxon>
        <taxon>Fungi</taxon>
        <taxon>Dikarya</taxon>
        <taxon>Ascomycota</taxon>
        <taxon>Pezizomycotina</taxon>
        <taxon>Leotiomycetes</taxon>
        <taxon>Helotiales</taxon>
        <taxon>Hyaloscyphaceae</taxon>
        <taxon>Hyaloscypha</taxon>
    </lineage>
</organism>
<dbReference type="InterPro" id="IPR005828">
    <property type="entry name" value="MFS_sugar_transport-like"/>
</dbReference>
<reference evidence="8 9" key="1">
    <citation type="submission" date="2016-05" db="EMBL/GenBank/DDBJ databases">
        <title>A degradative enzymes factory behind the ericoid mycorrhizal symbiosis.</title>
        <authorList>
            <consortium name="DOE Joint Genome Institute"/>
            <person name="Martino E."/>
            <person name="Morin E."/>
            <person name="Grelet G."/>
            <person name="Kuo A."/>
            <person name="Kohler A."/>
            <person name="Daghino S."/>
            <person name="Barry K."/>
            <person name="Choi C."/>
            <person name="Cichocki N."/>
            <person name="Clum A."/>
            <person name="Copeland A."/>
            <person name="Hainaut M."/>
            <person name="Haridas S."/>
            <person name="Labutti K."/>
            <person name="Lindquist E."/>
            <person name="Lipzen A."/>
            <person name="Khouja H.-R."/>
            <person name="Murat C."/>
            <person name="Ohm R."/>
            <person name="Olson A."/>
            <person name="Spatafora J."/>
            <person name="Veneault-Fourrey C."/>
            <person name="Henrissat B."/>
            <person name="Grigoriev I."/>
            <person name="Martin F."/>
            <person name="Perotto S."/>
        </authorList>
    </citation>
    <scope>NUCLEOTIDE SEQUENCE [LARGE SCALE GENOMIC DNA]</scope>
    <source>
        <strain evidence="8 9">UAMH 7357</strain>
    </source>
</reference>
<sequence>MSIPGWICFWSFFVGVGTSAVRTLSAVITAEYDRLSLQICASSNPGSNDGQRLSDTALGPIYGICDELAYPRDAWNFCMHPLVRNSLCLSQNSTSHLLDRGDTLQSDTSISQIFMQDSIHSIIAVFAGSLVGSKVRIGTIDYISRRKLLFQCFLGLAFLFVIEGGCLFNTSHINLQALNITLSILTQILSNLGPNALNFIVSAEIFTTRYRSICYGISASFGTLIVYIVTSYTSIDNLSTLSLRLMLIVFSAFMFCGAIIAWAWIPESQEVRRGRPLRLSSTTLEILKERIDAERRRRLD</sequence>
<evidence type="ECO:0000256" key="4">
    <source>
        <dbReference type="ARBA" id="ARBA00022989"/>
    </source>
</evidence>
<dbReference type="AlphaFoldDB" id="A0A2J6PDI0"/>
<dbReference type="OrthoDB" id="433512at2759"/>
<feature type="transmembrane region" description="Helical" evidence="6">
    <location>
        <begin position="149"/>
        <end position="171"/>
    </location>
</feature>